<dbReference type="Pfam" id="PF00583">
    <property type="entry name" value="Acetyltransf_1"/>
    <property type="match status" value="1"/>
</dbReference>
<dbReference type="CDD" id="cd04301">
    <property type="entry name" value="NAT_SF"/>
    <property type="match status" value="1"/>
</dbReference>
<accession>A0A399J8U6</accession>
<dbReference type="SUPFAM" id="SSF55729">
    <property type="entry name" value="Acyl-CoA N-acyltransferases (Nat)"/>
    <property type="match status" value="1"/>
</dbReference>
<dbReference type="InterPro" id="IPR000182">
    <property type="entry name" value="GNAT_dom"/>
</dbReference>
<keyword evidence="2" id="KW-0012">Acyltransferase</keyword>
<comment type="caution">
    <text evidence="4">The sequence shown here is derived from an EMBL/GenBank/DDBJ whole genome shotgun (WGS) entry which is preliminary data.</text>
</comment>
<sequence length="207" mass="22246">MNFRASGPSPLFSPSFQDGVTPVSVSLAALSHAHIDEVVHLIQAPARRMLADAGASPEAALARVARLKGPEQIREMLERPAPDVLLGARDEHGELIGVGGLKMTAPGTAEMHTLYLAEAAQGRGIGRLLMQARIEHARRAGLDVLHLRTATSNVRIQRLAASLGFTLHEYLDSTTMPGVAWQIWRLPRLQSLVTAPVGPNEDLLLPA</sequence>
<proteinExistence type="predicted"/>
<dbReference type="GO" id="GO:0016747">
    <property type="term" value="F:acyltransferase activity, transferring groups other than amino-acyl groups"/>
    <property type="evidence" value="ECO:0007669"/>
    <property type="project" value="InterPro"/>
</dbReference>
<dbReference type="PANTHER" id="PTHR43877">
    <property type="entry name" value="AMINOALKYLPHOSPHONATE N-ACETYLTRANSFERASE-RELATED-RELATED"/>
    <property type="match status" value="1"/>
</dbReference>
<dbReference type="PROSITE" id="PS51186">
    <property type="entry name" value="GNAT"/>
    <property type="match status" value="1"/>
</dbReference>
<keyword evidence="5" id="KW-1185">Reference proteome</keyword>
<evidence type="ECO:0000313" key="5">
    <source>
        <dbReference type="Proteomes" id="UP000265419"/>
    </source>
</evidence>
<dbReference type="InterPro" id="IPR016181">
    <property type="entry name" value="Acyl_CoA_acyltransferase"/>
</dbReference>
<dbReference type="Gene3D" id="3.40.630.30">
    <property type="match status" value="1"/>
</dbReference>
<evidence type="ECO:0000256" key="2">
    <source>
        <dbReference type="ARBA" id="ARBA00023315"/>
    </source>
</evidence>
<reference evidence="4 5" key="1">
    <citation type="submission" date="2018-07" db="EMBL/GenBank/DDBJ databases">
        <title>Arthrobacter sp. nov., isolated from raw cow's milk with high bacterial count.</title>
        <authorList>
            <person name="Hahne J."/>
            <person name="Isele D."/>
            <person name="Lipski A."/>
        </authorList>
    </citation>
    <scope>NUCLEOTIDE SEQUENCE [LARGE SCALE GENOMIC DNA]</scope>
    <source>
        <strain evidence="4 5">JZ R-35</strain>
    </source>
</reference>
<dbReference type="AlphaFoldDB" id="A0A399J8U6"/>
<dbReference type="EMBL" id="QQXK01000023">
    <property type="protein sequence ID" value="RII41684.1"/>
    <property type="molecule type" value="Genomic_DNA"/>
</dbReference>
<organism evidence="4 5">
    <name type="scientific">Galactobacter valiniphilus</name>
    <dbReference type="NCBI Taxonomy" id="2676122"/>
    <lineage>
        <taxon>Bacteria</taxon>
        <taxon>Bacillati</taxon>
        <taxon>Actinomycetota</taxon>
        <taxon>Actinomycetes</taxon>
        <taxon>Micrococcales</taxon>
        <taxon>Micrococcaceae</taxon>
        <taxon>Galactobacter</taxon>
    </lineage>
</organism>
<name>A0A399J8U6_9MICC</name>
<dbReference type="InterPro" id="IPR050832">
    <property type="entry name" value="Bact_Acetyltransf"/>
</dbReference>
<protein>
    <submittedName>
        <fullName evidence="4">GNAT family N-acetyltransferase</fullName>
    </submittedName>
</protein>
<gene>
    <name evidence="4" type="ORF">DWB68_11580</name>
</gene>
<dbReference type="Proteomes" id="UP000265419">
    <property type="component" value="Unassembled WGS sequence"/>
</dbReference>
<dbReference type="PANTHER" id="PTHR43877:SF2">
    <property type="entry name" value="AMINOALKYLPHOSPHONATE N-ACETYLTRANSFERASE-RELATED"/>
    <property type="match status" value="1"/>
</dbReference>
<evidence type="ECO:0000259" key="3">
    <source>
        <dbReference type="PROSITE" id="PS51186"/>
    </source>
</evidence>
<keyword evidence="1 4" id="KW-0808">Transferase</keyword>
<feature type="domain" description="N-acetyltransferase" evidence="3">
    <location>
        <begin position="25"/>
        <end position="186"/>
    </location>
</feature>
<evidence type="ECO:0000313" key="4">
    <source>
        <dbReference type="EMBL" id="RII41684.1"/>
    </source>
</evidence>
<evidence type="ECO:0000256" key="1">
    <source>
        <dbReference type="ARBA" id="ARBA00022679"/>
    </source>
</evidence>